<dbReference type="InterPro" id="IPR036890">
    <property type="entry name" value="HATPase_C_sf"/>
</dbReference>
<evidence type="ECO:0000313" key="7">
    <source>
        <dbReference type="Proteomes" id="UP001595887"/>
    </source>
</evidence>
<dbReference type="InterPro" id="IPR017181">
    <property type="entry name" value="Sig_transdc_His_kin_CHASE2"/>
</dbReference>
<evidence type="ECO:0000259" key="5">
    <source>
        <dbReference type="PROSITE" id="PS50109"/>
    </source>
</evidence>
<evidence type="ECO:0000256" key="3">
    <source>
        <dbReference type="ARBA" id="ARBA00022553"/>
    </source>
</evidence>
<dbReference type="SMART" id="SM01080">
    <property type="entry name" value="CHASE2"/>
    <property type="match status" value="1"/>
</dbReference>
<keyword evidence="4" id="KW-1133">Transmembrane helix</keyword>
<dbReference type="PRINTS" id="PR00344">
    <property type="entry name" value="BCTRLSENSOR"/>
</dbReference>
<comment type="caution">
    <text evidence="6">The sequence shown here is derived from an EMBL/GenBank/DDBJ whole genome shotgun (WGS) entry which is preliminary data.</text>
</comment>
<dbReference type="PANTHER" id="PTHR43547">
    <property type="entry name" value="TWO-COMPONENT HISTIDINE KINASE"/>
    <property type="match status" value="1"/>
</dbReference>
<keyword evidence="4" id="KW-0472">Membrane</keyword>
<dbReference type="InterPro" id="IPR035965">
    <property type="entry name" value="PAS-like_dom_sf"/>
</dbReference>
<dbReference type="EC" id="2.7.13.3" evidence="2"/>
<keyword evidence="7" id="KW-1185">Reference proteome</keyword>
<feature type="domain" description="Histidine kinase" evidence="5">
    <location>
        <begin position="552"/>
        <end position="762"/>
    </location>
</feature>
<name>A0ABV8RBT1_9SPHN</name>
<proteinExistence type="predicted"/>
<dbReference type="Proteomes" id="UP001595887">
    <property type="component" value="Unassembled WGS sequence"/>
</dbReference>
<dbReference type="Gene3D" id="3.30.450.20">
    <property type="entry name" value="PAS domain"/>
    <property type="match status" value="1"/>
</dbReference>
<dbReference type="Pfam" id="PF02518">
    <property type="entry name" value="HATPase_c"/>
    <property type="match status" value="1"/>
</dbReference>
<protein>
    <recommendedName>
        <fullName evidence="2">histidine kinase</fullName>
        <ecNumber evidence="2">2.7.13.3</ecNumber>
    </recommendedName>
</protein>
<evidence type="ECO:0000313" key="6">
    <source>
        <dbReference type="EMBL" id="MFC4290868.1"/>
    </source>
</evidence>
<dbReference type="Pfam" id="PF05226">
    <property type="entry name" value="CHASE2"/>
    <property type="match status" value="1"/>
</dbReference>
<dbReference type="NCBIfam" id="TIGR00229">
    <property type="entry name" value="sensory_box"/>
    <property type="match status" value="1"/>
</dbReference>
<sequence>MNLRRRLGIEWLIIGLIASLLVFFANRWEGTSSFDNLFYDQLSSISRPAADPDILLVNIDDRSLAEIGKWPWPRTVHAQMIERLQKAEPRSITLDVILSEPGNADGDAALAAAMKGPAPVIMPLHFISPGSDGRAYDVVPPAPAFADAASRIGHVNLEFDSDGVVRRTQLCFDPEGNGNSWPHMMEQVYRVTRNDPSRPYRAVRCGKTLLIPYAARGSHREVSYSDLLNNELPADMIQGRDVIIGASATGLGDAYPVPFGDGGILAGSEIMANALRAIKDDSFILITPKITTDLLSLLPMWLLLIGFLRWLPRTALLASLSMLVLLLAAVAIALRSGIWFPPGAAVLGILLVYPLWGWRRLQAMSDFMSSELLELEREGETVPIPVRQANAADLVGRQSASLASAIDHMRDLRRFVSDAMSDLPDPMVVTDLNARVTMTSDLVEKRLGQSIIGYILDDVMARVVIPEHRDMVLKYLQSHDAKKAKQRVTEAEGPAPITTEFVRFQTTDGGTFVMRESLVQNASGAHLGYIYYLADITALATAEAERERLLQLLSHDMRAPQSAIIASLEGTMDDGAKKRIERNARLTMQLAQDFVEMARMGETEFAGEDVILLDLIRDVADNYWPLAKERGITINITDNSDSGFILAEAQGLSRAFANLIDNAIKFSPDNSSITVTIDRIKLESGPFLSVTVADQGDGIAPEILPHLFQRFATGGNQRGRSKGTGLGLTYVLAVTERHGGTVEGGNNEAAGAYFTVQLPESLEE</sequence>
<evidence type="ECO:0000256" key="1">
    <source>
        <dbReference type="ARBA" id="ARBA00000085"/>
    </source>
</evidence>
<feature type="transmembrane region" description="Helical" evidence="4">
    <location>
        <begin position="339"/>
        <end position="358"/>
    </location>
</feature>
<dbReference type="PANTHER" id="PTHR43547:SF2">
    <property type="entry name" value="HYBRID SIGNAL TRANSDUCTION HISTIDINE KINASE C"/>
    <property type="match status" value="1"/>
</dbReference>
<evidence type="ECO:0000256" key="4">
    <source>
        <dbReference type="SAM" id="Phobius"/>
    </source>
</evidence>
<dbReference type="CDD" id="cd00082">
    <property type="entry name" value="HisKA"/>
    <property type="match status" value="1"/>
</dbReference>
<dbReference type="SMART" id="SM00387">
    <property type="entry name" value="HATPase_c"/>
    <property type="match status" value="1"/>
</dbReference>
<dbReference type="InterPro" id="IPR000014">
    <property type="entry name" value="PAS"/>
</dbReference>
<comment type="catalytic activity">
    <reaction evidence="1">
        <text>ATP + protein L-histidine = ADP + protein N-phospho-L-histidine.</text>
        <dbReference type="EC" id="2.7.13.3"/>
    </reaction>
</comment>
<dbReference type="SUPFAM" id="SSF47384">
    <property type="entry name" value="Homodimeric domain of signal transducing histidine kinase"/>
    <property type="match status" value="1"/>
</dbReference>
<dbReference type="PROSITE" id="PS50109">
    <property type="entry name" value="HIS_KIN"/>
    <property type="match status" value="1"/>
</dbReference>
<feature type="transmembrane region" description="Helical" evidence="4">
    <location>
        <begin position="315"/>
        <end position="333"/>
    </location>
</feature>
<keyword evidence="3" id="KW-0597">Phosphoprotein</keyword>
<dbReference type="InterPro" id="IPR003594">
    <property type="entry name" value="HATPase_dom"/>
</dbReference>
<evidence type="ECO:0000256" key="2">
    <source>
        <dbReference type="ARBA" id="ARBA00012438"/>
    </source>
</evidence>
<accession>A0ABV8RBT1</accession>
<dbReference type="CDD" id="cd00075">
    <property type="entry name" value="HATPase"/>
    <property type="match status" value="1"/>
</dbReference>
<dbReference type="Gene3D" id="3.30.565.10">
    <property type="entry name" value="Histidine kinase-like ATPase, C-terminal domain"/>
    <property type="match status" value="1"/>
</dbReference>
<dbReference type="InterPro" id="IPR036097">
    <property type="entry name" value="HisK_dim/P_sf"/>
</dbReference>
<dbReference type="SUPFAM" id="SSF55874">
    <property type="entry name" value="ATPase domain of HSP90 chaperone/DNA topoisomerase II/histidine kinase"/>
    <property type="match status" value="1"/>
</dbReference>
<dbReference type="InterPro" id="IPR005467">
    <property type="entry name" value="His_kinase_dom"/>
</dbReference>
<keyword evidence="4" id="KW-0812">Transmembrane</keyword>
<dbReference type="SUPFAM" id="SSF55785">
    <property type="entry name" value="PYP-like sensor domain (PAS domain)"/>
    <property type="match status" value="1"/>
</dbReference>
<dbReference type="RefSeq" id="WP_381420468.1">
    <property type="nucleotide sequence ID" value="NZ_JBHSDH010000005.1"/>
</dbReference>
<gene>
    <name evidence="6" type="ORF">ACFOWX_00365</name>
</gene>
<organism evidence="6 7">
    <name type="scientific">Sphingorhabdus arenilitoris</name>
    <dbReference type="NCBI Taxonomy" id="1490041"/>
    <lineage>
        <taxon>Bacteria</taxon>
        <taxon>Pseudomonadati</taxon>
        <taxon>Pseudomonadota</taxon>
        <taxon>Alphaproteobacteria</taxon>
        <taxon>Sphingomonadales</taxon>
        <taxon>Sphingomonadaceae</taxon>
        <taxon>Sphingorhabdus</taxon>
    </lineage>
</organism>
<feature type="transmembrane region" description="Helical" evidence="4">
    <location>
        <begin position="7"/>
        <end position="25"/>
    </location>
</feature>
<dbReference type="InterPro" id="IPR003661">
    <property type="entry name" value="HisK_dim/P_dom"/>
</dbReference>
<dbReference type="InterPro" id="IPR007890">
    <property type="entry name" value="CHASE2"/>
</dbReference>
<dbReference type="InterPro" id="IPR004358">
    <property type="entry name" value="Sig_transdc_His_kin-like_C"/>
</dbReference>
<dbReference type="PIRSF" id="PIRSF037347">
    <property type="entry name" value="STHK_CHASE2_PAS_prd"/>
    <property type="match status" value="1"/>
</dbReference>
<dbReference type="EMBL" id="JBHSDH010000005">
    <property type="protein sequence ID" value="MFC4290868.1"/>
    <property type="molecule type" value="Genomic_DNA"/>
</dbReference>
<reference evidence="7" key="1">
    <citation type="journal article" date="2019" name="Int. J. Syst. Evol. Microbiol.">
        <title>The Global Catalogue of Microorganisms (GCM) 10K type strain sequencing project: providing services to taxonomists for standard genome sequencing and annotation.</title>
        <authorList>
            <consortium name="The Broad Institute Genomics Platform"/>
            <consortium name="The Broad Institute Genome Sequencing Center for Infectious Disease"/>
            <person name="Wu L."/>
            <person name="Ma J."/>
        </authorList>
    </citation>
    <scope>NUCLEOTIDE SEQUENCE [LARGE SCALE GENOMIC DNA]</scope>
    <source>
        <strain evidence="7">CECT 8531</strain>
    </source>
</reference>